<evidence type="ECO:0000313" key="1">
    <source>
        <dbReference type="EMBL" id="GIX64506.1"/>
    </source>
</evidence>
<sequence>MRFCTSLLTFTSQRLPARHLHGRADAYRRALCPASRVWRASSHTWRTALCFKCVGGGRSPARAAPAPLCGGGSVEQRIGRDDPARRLPRPRRLGDVLRLGRHRDWLRPRLRLRRLRRGPPLRVGRQRAGAPRLLRSDAEGPEVAVEALVEQLHVALRHRKVALHQRHGPIKHVELLPEQLPVPRNVRRLAEGRLQVLRLLLRERRVDLVLHVGLHLPDQKVPDDLGHRVAHVPEHDGEVDVEPPPDLLDELRAVPPLLALHRLPRAAERLARGLGDLRRLLDHEAPRLGALQLLLGAVHHVLRVVGEDVQRLALHVLLQHVPRPLRLLGENLLRQRQDLLAQQREPGEDALRHLHGQQVERLLDALQALDGRRHQLLQLRQNQILEGVRAGEAGQAVPLVHLDGLVDFEVRELVEDLLRQKGLQQLVENGPNLHPRHRVPVHEVVQAADVPALDDPPKHLAVVRRHLPEQVHPFRGVRGRRRPERLELGGGVFDARGYLRLEVGQHRADVPVEHLRQLLHQRGHAPEPRLQVLVYLVLREVLALQLERLLDGDALCDILLRAVLDPRVPQPQGHLVVLQHGHCVGPAVHQVDFGDDAQRPDSQRVGAPRQLERVAGGHVDVGGHHRQDDRARVARVAHDHLLRQRLDVVRLVAVLQRHPRDPRQVDEREVGRIGREDREDDWVVYDPLVHPRLLVRQLLDVLPRQLEVVEPLAAPLEYDVRPHLSILLLLPQPAEPELHRPPRHDPVAPRQKVDPHDALQHAALPAALRACDANPRQVDVLVEPDVPQLVLIAFDNATDHTYD</sequence>
<accession>A0AAV4LXD7</accession>
<evidence type="ECO:0000313" key="2">
    <source>
        <dbReference type="Proteomes" id="UP001497744"/>
    </source>
</evidence>
<dbReference type="AlphaFoldDB" id="A0AAV4LXD7"/>
<name>A0AAV4LXD7_BABCB</name>
<dbReference type="GeneID" id="94195987"/>
<gene>
    <name evidence="1" type="ORF">BcabD6B2_39410</name>
</gene>
<organism evidence="1 2">
    <name type="scientific">Babesia caballi</name>
    <dbReference type="NCBI Taxonomy" id="5871"/>
    <lineage>
        <taxon>Eukaryota</taxon>
        <taxon>Sar</taxon>
        <taxon>Alveolata</taxon>
        <taxon>Apicomplexa</taxon>
        <taxon>Aconoidasida</taxon>
        <taxon>Piroplasmida</taxon>
        <taxon>Babesiidae</taxon>
        <taxon>Babesia</taxon>
    </lineage>
</organism>
<protein>
    <submittedName>
        <fullName evidence="1">Nesprin-1 isoform X1</fullName>
    </submittedName>
</protein>
<proteinExistence type="predicted"/>
<comment type="caution">
    <text evidence="1">The sequence shown here is derived from an EMBL/GenBank/DDBJ whole genome shotgun (WGS) entry which is preliminary data.</text>
</comment>
<dbReference type="RefSeq" id="XP_067716575.1">
    <property type="nucleotide sequence ID" value="XM_067860474.1"/>
</dbReference>
<reference evidence="1 2" key="1">
    <citation type="submission" date="2021-06" db="EMBL/GenBank/DDBJ databases">
        <title>Genome sequence of Babesia caballi.</title>
        <authorList>
            <person name="Yamagishi J."/>
            <person name="Kidaka T."/>
            <person name="Ochi A."/>
        </authorList>
    </citation>
    <scope>NUCLEOTIDE SEQUENCE [LARGE SCALE GENOMIC DNA]</scope>
    <source>
        <strain evidence="1">USDA-D6B2</strain>
    </source>
</reference>
<keyword evidence="2" id="KW-1185">Reference proteome</keyword>
<dbReference type="Proteomes" id="UP001497744">
    <property type="component" value="Unassembled WGS sequence"/>
</dbReference>
<dbReference type="EMBL" id="BPLF01000003">
    <property type="protein sequence ID" value="GIX64506.1"/>
    <property type="molecule type" value="Genomic_DNA"/>
</dbReference>